<protein>
    <recommendedName>
        <fullName evidence="5">Aminoglycoside N(3)-acetyltransferase</fullName>
    </recommendedName>
</protein>
<dbReference type="EMBL" id="VSSQ01006809">
    <property type="protein sequence ID" value="MPM33924.1"/>
    <property type="molecule type" value="Genomic_DNA"/>
</dbReference>
<dbReference type="AlphaFoldDB" id="A0A644Z758"/>
<dbReference type="Pfam" id="PF02522">
    <property type="entry name" value="Antibiotic_NAT"/>
    <property type="match status" value="1"/>
</dbReference>
<organism evidence="4">
    <name type="scientific">bioreactor metagenome</name>
    <dbReference type="NCBI Taxonomy" id="1076179"/>
    <lineage>
        <taxon>unclassified sequences</taxon>
        <taxon>metagenomes</taxon>
        <taxon>ecological metagenomes</taxon>
    </lineage>
</organism>
<accession>A0A644Z758</accession>
<dbReference type="InterPro" id="IPR028345">
    <property type="entry name" value="Antibiotic_NAT-like"/>
</dbReference>
<dbReference type="PANTHER" id="PTHR11104">
    <property type="entry name" value="AMINOGLYCOSIDE N3-ACETYLTRANSFERASE"/>
    <property type="match status" value="1"/>
</dbReference>
<dbReference type="GO" id="GO:0046677">
    <property type="term" value="P:response to antibiotic"/>
    <property type="evidence" value="ECO:0007669"/>
    <property type="project" value="InterPro"/>
</dbReference>
<name>A0A644Z758_9ZZZZ</name>
<evidence type="ECO:0000256" key="3">
    <source>
        <dbReference type="ARBA" id="ARBA00023315"/>
    </source>
</evidence>
<evidence type="ECO:0000256" key="1">
    <source>
        <dbReference type="ARBA" id="ARBA00006383"/>
    </source>
</evidence>
<dbReference type="GO" id="GO:0008080">
    <property type="term" value="F:N-acetyltransferase activity"/>
    <property type="evidence" value="ECO:0007669"/>
    <property type="project" value="InterPro"/>
</dbReference>
<comment type="caution">
    <text evidence="4">The sequence shown here is derived from an EMBL/GenBank/DDBJ whole genome shotgun (WGS) entry which is preliminary data.</text>
</comment>
<dbReference type="InterPro" id="IPR003679">
    <property type="entry name" value="Amioglycoside_AcTrfase"/>
</dbReference>
<gene>
    <name evidence="4" type="ORF">SDC9_80505</name>
</gene>
<dbReference type="SUPFAM" id="SSF110710">
    <property type="entry name" value="TTHA0583/YokD-like"/>
    <property type="match status" value="1"/>
</dbReference>
<evidence type="ECO:0000256" key="2">
    <source>
        <dbReference type="ARBA" id="ARBA00022679"/>
    </source>
</evidence>
<evidence type="ECO:0000313" key="4">
    <source>
        <dbReference type="EMBL" id="MPM33924.1"/>
    </source>
</evidence>
<evidence type="ECO:0008006" key="5">
    <source>
        <dbReference type="Google" id="ProtNLM"/>
    </source>
</evidence>
<keyword evidence="2" id="KW-0808">Transferase</keyword>
<reference evidence="4" key="1">
    <citation type="submission" date="2019-08" db="EMBL/GenBank/DDBJ databases">
        <authorList>
            <person name="Kucharzyk K."/>
            <person name="Murdoch R.W."/>
            <person name="Higgins S."/>
            <person name="Loffler F."/>
        </authorList>
    </citation>
    <scope>NUCLEOTIDE SEQUENCE</scope>
</reference>
<dbReference type="PANTHER" id="PTHR11104:SF0">
    <property type="entry name" value="SPBETA PROPHAGE-DERIVED AMINOGLYCOSIDE N(3')-ACETYLTRANSFERASE-LIKE PROTEIN YOKD"/>
    <property type="match status" value="1"/>
</dbReference>
<sequence length="227" mass="25785">MPSFNFPYYNGRRDDPYFDVAATPSCVGAISEEFRKMPGVCRSLNPSHSMAVWGREHFDWISDHHRTLAMGGDSPLGKLERGDGWALLIGCPDAATFMHVVETTNRVHCLGYRNEEFRTRLPDGRVVPVRTWGWRGGVCPAYDTAAIFARLRRKGVLREAMLRHAHLMLFKLADYRKAYERLLRGPKGCMSCPILPRVVPHCVASDWDWETMAVSPETTAFVGDWEP</sequence>
<proteinExistence type="inferred from homology"/>
<keyword evidence="3" id="KW-0012">Acyltransferase</keyword>
<comment type="similarity">
    <text evidence="1">Belongs to the antibiotic N-acetyltransferase family.</text>
</comment>